<evidence type="ECO:0000256" key="2">
    <source>
        <dbReference type="SAM" id="MobiDB-lite"/>
    </source>
</evidence>
<keyword evidence="1" id="KW-0175">Coiled coil</keyword>
<reference evidence="4" key="2">
    <citation type="submission" date="2020-09" db="EMBL/GenBank/DDBJ databases">
        <authorList>
            <person name="Sun Q."/>
            <person name="Sedlacek I."/>
        </authorList>
    </citation>
    <scope>NUCLEOTIDE SEQUENCE</scope>
    <source>
        <strain evidence="4">CCM 8606</strain>
    </source>
</reference>
<comment type="caution">
    <text evidence="4">The sequence shown here is derived from an EMBL/GenBank/DDBJ whole genome shotgun (WGS) entry which is preliminary data.</text>
</comment>
<dbReference type="GO" id="GO:0005737">
    <property type="term" value="C:cytoplasm"/>
    <property type="evidence" value="ECO:0007669"/>
    <property type="project" value="TreeGrafter"/>
</dbReference>
<dbReference type="PANTHER" id="PTHR32440:SF11">
    <property type="entry name" value="METALLOPHOSPHOESTERASE DOMAIN-CONTAINING PROTEIN"/>
    <property type="match status" value="1"/>
</dbReference>
<organism evidence="4 5">
    <name type="scientific">Galliscardovia ingluviei</name>
    <dbReference type="NCBI Taxonomy" id="1769422"/>
    <lineage>
        <taxon>Bacteria</taxon>
        <taxon>Bacillati</taxon>
        <taxon>Actinomycetota</taxon>
        <taxon>Actinomycetes</taxon>
        <taxon>Bifidobacteriales</taxon>
        <taxon>Bifidobacteriaceae</taxon>
        <taxon>Galliscardovia</taxon>
    </lineage>
</organism>
<evidence type="ECO:0000313" key="5">
    <source>
        <dbReference type="Proteomes" id="UP000619536"/>
    </source>
</evidence>
<dbReference type="PANTHER" id="PTHR32440">
    <property type="entry name" value="PHOSPHATASE DCR2-RELATED-RELATED"/>
    <property type="match status" value="1"/>
</dbReference>
<reference evidence="4" key="1">
    <citation type="journal article" date="2014" name="Int. J. Syst. Evol. Microbiol.">
        <title>Complete genome sequence of Corynebacterium casei LMG S-19264T (=DSM 44701T), isolated from a smear-ripened cheese.</title>
        <authorList>
            <consortium name="US DOE Joint Genome Institute (JGI-PGF)"/>
            <person name="Walter F."/>
            <person name="Albersmeier A."/>
            <person name="Kalinowski J."/>
            <person name="Ruckert C."/>
        </authorList>
    </citation>
    <scope>NUCLEOTIDE SEQUENCE</scope>
    <source>
        <strain evidence="4">CCM 8606</strain>
    </source>
</reference>
<feature type="transmembrane region" description="Helical" evidence="3">
    <location>
        <begin position="526"/>
        <end position="546"/>
    </location>
</feature>
<proteinExistence type="predicted"/>
<dbReference type="EMBL" id="BMDH01000001">
    <property type="protein sequence ID" value="GGI13606.1"/>
    <property type="molecule type" value="Genomic_DNA"/>
</dbReference>
<name>A0A8J3EYR5_9BIFI</name>
<feature type="compositionally biased region" description="Polar residues" evidence="2">
    <location>
        <begin position="1"/>
        <end position="11"/>
    </location>
</feature>
<protein>
    <submittedName>
        <fullName evidence="4">Metallophosphatase</fullName>
    </submittedName>
</protein>
<sequence length="558" mass="61764">MGTQMQSLSNTSSYAPLQASSQASSYAPSHAEQPLHFRSDGSFRVLQMADIQDGPDVSPDTIRLLEAAIEQADPDLVVLTGDQIRGYDPAWMRTFLRRRGEKIGDRVRVVTKFESAFREKNERLHQAAHNRIAQLLRLIHAKPETVSRLDTMHQQLDDVEQRMLDASEQHRDTTKEQLLDDARAKVRQCFQGFLAPMVAANVPFAATYGNHDFQCGILVDEQDDIYREFAGCLNPKASDENALAPEPGTFALPIYTQDGTRIAMSIMMVNSGDYADDIQQDADDTTSSNSDNDMAHARTGSTSASEQAAYMVNARGLDLADSDGYGLPSEQALNWLESVQHTLQQMNGDNKPVPSIAFQHIAPQEFYDCLKEVPAYTPHAVEGARAFSGRCFVLNPDVCYPGGMLGESIGCADTNAGQVERMRQAGGYFALYCGHDHKNAFVGHVHDMDLGYAPTCGFTSYGPKTKLRGVRLFEFHESDPMKYRTRMLNWGELVGGRSSNELRVFVEDHVVTDGASLRDELRRPSVFATLSAISASVLAAVSYGAFRISRALYRAVHR</sequence>
<evidence type="ECO:0000256" key="3">
    <source>
        <dbReference type="SAM" id="Phobius"/>
    </source>
</evidence>
<dbReference type="Proteomes" id="UP000619536">
    <property type="component" value="Unassembled WGS sequence"/>
</dbReference>
<feature type="region of interest" description="Disordered" evidence="2">
    <location>
        <begin position="1"/>
        <end position="33"/>
    </location>
</feature>
<dbReference type="GO" id="GO:0016788">
    <property type="term" value="F:hydrolase activity, acting on ester bonds"/>
    <property type="evidence" value="ECO:0007669"/>
    <property type="project" value="TreeGrafter"/>
</dbReference>
<keyword evidence="3" id="KW-1133">Transmembrane helix</keyword>
<accession>A0A8J3EYR5</accession>
<keyword evidence="3" id="KW-0812">Transmembrane</keyword>
<evidence type="ECO:0000313" key="4">
    <source>
        <dbReference type="EMBL" id="GGI13606.1"/>
    </source>
</evidence>
<gene>
    <name evidence="4" type="ORF">GCM10007377_06800</name>
</gene>
<feature type="coiled-coil region" evidence="1">
    <location>
        <begin position="149"/>
        <end position="176"/>
    </location>
</feature>
<keyword evidence="3" id="KW-0472">Membrane</keyword>
<keyword evidence="5" id="KW-1185">Reference proteome</keyword>
<evidence type="ECO:0000256" key="1">
    <source>
        <dbReference type="SAM" id="Coils"/>
    </source>
</evidence>
<dbReference type="AlphaFoldDB" id="A0A8J3EYR5"/>
<feature type="region of interest" description="Disordered" evidence="2">
    <location>
        <begin position="277"/>
        <end position="302"/>
    </location>
</feature>
<dbReference type="InterPro" id="IPR029052">
    <property type="entry name" value="Metallo-depent_PP-like"/>
</dbReference>
<dbReference type="SUPFAM" id="SSF56300">
    <property type="entry name" value="Metallo-dependent phosphatases"/>
    <property type="match status" value="1"/>
</dbReference>
<feature type="compositionally biased region" description="Low complexity" evidence="2">
    <location>
        <begin position="12"/>
        <end position="29"/>
    </location>
</feature>